<evidence type="ECO:0000313" key="5">
    <source>
        <dbReference type="EMBL" id="CAE7347470.1"/>
    </source>
</evidence>
<evidence type="ECO:0000256" key="2">
    <source>
        <dbReference type="ARBA" id="ARBA00023157"/>
    </source>
</evidence>
<dbReference type="Pfam" id="PF19028">
    <property type="entry name" value="TSP1_spondin"/>
    <property type="match status" value="1"/>
</dbReference>
<sequence length="253" mass="27609">MHPQRKDGLWGAWTQWSKCSATCGGAFRVRHRDVMQRPNTCGKPAIGLEDEYHMCHDVVSCTPSEEDCELAEWAEWPLACVHEVQLLSACSCDCFGVKERHRRILRFATGDGKSCGAVADEEVTLAQHPGLKCTSGYARRLVNFEGFAALEEISACNPLAGDMPPPHCGPLPKRPCDFSPWGEWGECSATCDGGMQERARHIRTPNSHDGAPCEGPLAQIQGCGFGDCVQRVCKDCDSAQARRARVCKACPGS</sequence>
<dbReference type="SMART" id="SM00209">
    <property type="entry name" value="TSP1"/>
    <property type="match status" value="2"/>
</dbReference>
<proteinExistence type="predicted"/>
<dbReference type="Pfam" id="PF00090">
    <property type="entry name" value="TSP_1"/>
    <property type="match status" value="1"/>
</dbReference>
<keyword evidence="2" id="KW-1015">Disulfide bond</keyword>
<accession>A0A812PEN4</accession>
<dbReference type="AlphaFoldDB" id="A0A812PEN4"/>
<evidence type="ECO:0000256" key="3">
    <source>
        <dbReference type="ARBA" id="ARBA00023180"/>
    </source>
</evidence>
<gene>
    <name evidence="5" type="primary">spon1</name>
    <name evidence="5" type="ORF">SNAT2548_LOCUS18233</name>
</gene>
<dbReference type="InterPro" id="IPR000884">
    <property type="entry name" value="TSP1_rpt"/>
</dbReference>
<dbReference type="PANTHER" id="PTHR11311">
    <property type="entry name" value="SPONDIN"/>
    <property type="match status" value="1"/>
</dbReference>
<dbReference type="GO" id="GO:0007155">
    <property type="term" value="P:cell adhesion"/>
    <property type="evidence" value="ECO:0007669"/>
    <property type="project" value="TreeGrafter"/>
</dbReference>
<feature type="domain" description="Spondin-like TSP1" evidence="4">
    <location>
        <begin position="176"/>
        <end position="228"/>
    </location>
</feature>
<evidence type="ECO:0000313" key="6">
    <source>
        <dbReference type="Proteomes" id="UP000604046"/>
    </source>
</evidence>
<dbReference type="Proteomes" id="UP000604046">
    <property type="component" value="Unassembled WGS sequence"/>
</dbReference>
<evidence type="ECO:0000259" key="4">
    <source>
        <dbReference type="Pfam" id="PF19028"/>
    </source>
</evidence>
<keyword evidence="1" id="KW-0732">Signal</keyword>
<dbReference type="Gene3D" id="2.20.100.10">
    <property type="entry name" value="Thrombospondin type-1 (TSP1) repeat"/>
    <property type="match status" value="2"/>
</dbReference>
<dbReference type="InterPro" id="IPR044004">
    <property type="entry name" value="TSP1_spondin_dom"/>
</dbReference>
<dbReference type="InterPro" id="IPR051418">
    <property type="entry name" value="Spondin/Thrombospondin_T1"/>
</dbReference>
<dbReference type="InterPro" id="IPR036383">
    <property type="entry name" value="TSP1_rpt_sf"/>
</dbReference>
<dbReference type="GO" id="GO:0031012">
    <property type="term" value="C:extracellular matrix"/>
    <property type="evidence" value="ECO:0007669"/>
    <property type="project" value="TreeGrafter"/>
</dbReference>
<name>A0A812PEN4_9DINO</name>
<reference evidence="5" key="1">
    <citation type="submission" date="2021-02" db="EMBL/GenBank/DDBJ databases">
        <authorList>
            <person name="Dougan E. K."/>
            <person name="Rhodes N."/>
            <person name="Thang M."/>
            <person name="Chan C."/>
        </authorList>
    </citation>
    <scope>NUCLEOTIDE SEQUENCE</scope>
</reference>
<organism evidence="5 6">
    <name type="scientific">Symbiodinium natans</name>
    <dbReference type="NCBI Taxonomy" id="878477"/>
    <lineage>
        <taxon>Eukaryota</taxon>
        <taxon>Sar</taxon>
        <taxon>Alveolata</taxon>
        <taxon>Dinophyceae</taxon>
        <taxon>Suessiales</taxon>
        <taxon>Symbiodiniaceae</taxon>
        <taxon>Symbiodinium</taxon>
    </lineage>
</organism>
<comment type="caution">
    <text evidence="5">The sequence shown here is derived from an EMBL/GenBank/DDBJ whole genome shotgun (WGS) entry which is preliminary data.</text>
</comment>
<dbReference type="PROSITE" id="PS50092">
    <property type="entry name" value="TSP1"/>
    <property type="match status" value="2"/>
</dbReference>
<keyword evidence="3" id="KW-0325">Glycoprotein</keyword>
<evidence type="ECO:0000256" key="1">
    <source>
        <dbReference type="ARBA" id="ARBA00022729"/>
    </source>
</evidence>
<keyword evidence="6" id="KW-1185">Reference proteome</keyword>
<dbReference type="EMBL" id="CAJNDS010002139">
    <property type="protein sequence ID" value="CAE7347470.1"/>
    <property type="molecule type" value="Genomic_DNA"/>
</dbReference>
<dbReference type="PANTHER" id="PTHR11311:SF15">
    <property type="entry name" value="SPONDIN-2"/>
    <property type="match status" value="1"/>
</dbReference>
<dbReference type="SUPFAM" id="SSF82895">
    <property type="entry name" value="TSP-1 type 1 repeat"/>
    <property type="match status" value="2"/>
</dbReference>
<protein>
    <submittedName>
        <fullName evidence="5">Spon1 protein</fullName>
    </submittedName>
</protein>
<dbReference type="OrthoDB" id="372508at2759"/>